<dbReference type="InterPro" id="IPR051396">
    <property type="entry name" value="Bact_Antivir_Def_Nuclease"/>
</dbReference>
<dbReference type="Gene3D" id="3.40.50.300">
    <property type="entry name" value="P-loop containing nucleotide triphosphate hydrolases"/>
    <property type="match status" value="1"/>
</dbReference>
<dbReference type="InterPro" id="IPR003959">
    <property type="entry name" value="ATPase_AAA_core"/>
</dbReference>
<evidence type="ECO:0000259" key="1">
    <source>
        <dbReference type="Pfam" id="PF13304"/>
    </source>
</evidence>
<evidence type="ECO:0000313" key="2">
    <source>
        <dbReference type="EMBL" id="EJP27506.1"/>
    </source>
</evidence>
<evidence type="ECO:0000313" key="3">
    <source>
        <dbReference type="Proteomes" id="UP000006614"/>
    </source>
</evidence>
<accession>A0AAD2TA02</accession>
<proteinExistence type="predicted"/>
<name>A0AAD2TA02_STRAP</name>
<dbReference type="GO" id="GO:0005524">
    <property type="term" value="F:ATP binding"/>
    <property type="evidence" value="ECO:0007669"/>
    <property type="project" value="InterPro"/>
</dbReference>
<feature type="domain" description="ATPase AAA-type core" evidence="1">
    <location>
        <begin position="306"/>
        <end position="380"/>
    </location>
</feature>
<dbReference type="Pfam" id="PF13304">
    <property type="entry name" value="AAA_21"/>
    <property type="match status" value="1"/>
</dbReference>
<reference evidence="2 3" key="1">
    <citation type="submission" date="2012-07" db="EMBL/GenBank/DDBJ databases">
        <authorList>
            <person name="Durkin A.S."/>
            <person name="McCorrison J."/>
            <person name="Torralba M."/>
            <person name="Gillis M."/>
            <person name="Methe B."/>
            <person name="Sutton G."/>
            <person name="Nelson K.E."/>
        </authorList>
    </citation>
    <scope>NUCLEOTIDE SEQUENCE [LARGE SCALE GENOMIC DNA]</scope>
    <source>
        <strain evidence="2 3">SK1138</strain>
    </source>
</reference>
<dbReference type="PANTHER" id="PTHR43581:SF4">
    <property type="entry name" value="ATP_GTP PHOSPHATASE"/>
    <property type="match status" value="1"/>
</dbReference>
<dbReference type="InterPro" id="IPR027417">
    <property type="entry name" value="P-loop_NTPase"/>
</dbReference>
<dbReference type="AlphaFoldDB" id="A0AAD2TA02"/>
<dbReference type="RefSeq" id="WP_003038971.1">
    <property type="nucleotide sequence ID" value="NZ_ALJO01000001.1"/>
</dbReference>
<gene>
    <name evidence="2" type="ORF">HMPREF1126_0399</name>
</gene>
<dbReference type="SUPFAM" id="SSF52540">
    <property type="entry name" value="P-loop containing nucleoside triphosphate hydrolases"/>
    <property type="match status" value="1"/>
</dbReference>
<organism evidence="2 3">
    <name type="scientific">Streptococcus anginosus SK1138</name>
    <dbReference type="NCBI Taxonomy" id="1161422"/>
    <lineage>
        <taxon>Bacteria</taxon>
        <taxon>Bacillati</taxon>
        <taxon>Bacillota</taxon>
        <taxon>Bacilli</taxon>
        <taxon>Lactobacillales</taxon>
        <taxon>Streptococcaceae</taxon>
        <taxon>Streptococcus</taxon>
        <taxon>Streptococcus anginosus group</taxon>
    </lineage>
</organism>
<protein>
    <submittedName>
        <fullName evidence="2">AAA domain protein</fullName>
    </submittedName>
</protein>
<sequence>MKLEELIFRGVPLKIKSSNSKEDSNFYTVFIGENGVGKTKLFEKIICDLSKYNDSKIKISGPCEKIIFSTYTLFNRRLPYYNRFKEICVSNFNSSSIVSEVSQLYFEQLLNDDKNQEKIFNETMNLISKVLSVESSPKIDVSVLSGMKYELLNQKVIKSDIKNIRKLLDNRLKYIPLNFLENFENKIDRIIKNSKDGKTKNFRMLKKYSNKLQTRLTEQSDLLEYCYQSLLSLKLMLMDNRERNQYMYEKQNLYSLDTLIGVYEEYFELSSSGALEVIKNDFKLLDYFGIPFASDLSFNEMGKTTDKEKLITQFSSGEFAFLARLLELEANISRNSLVLIDEPETFLNPKWVFEFVNFLKTVFKNMDCHFIIASQSPFVVGSVKRDDIVKVKKNQSGEIQFEYENNQTLGATFNTILYDVFDLNMDDNLVSENYIKQIKQESKKDILQSIKMLVNLAESEKKMNLMIELSSEENRKQIENKIKDIEEKYFD</sequence>
<comment type="caution">
    <text evidence="2">The sequence shown here is derived from an EMBL/GenBank/DDBJ whole genome shotgun (WGS) entry which is preliminary data.</text>
</comment>
<dbReference type="Proteomes" id="UP000006614">
    <property type="component" value="Unassembled WGS sequence"/>
</dbReference>
<dbReference type="GO" id="GO:0016887">
    <property type="term" value="F:ATP hydrolysis activity"/>
    <property type="evidence" value="ECO:0007669"/>
    <property type="project" value="InterPro"/>
</dbReference>
<dbReference type="PANTHER" id="PTHR43581">
    <property type="entry name" value="ATP/GTP PHOSPHATASE"/>
    <property type="match status" value="1"/>
</dbReference>
<dbReference type="EMBL" id="ALJO01000001">
    <property type="protein sequence ID" value="EJP27506.1"/>
    <property type="molecule type" value="Genomic_DNA"/>
</dbReference>